<evidence type="ECO:0000313" key="3">
    <source>
        <dbReference type="Proteomes" id="UP000076976"/>
    </source>
</evidence>
<protein>
    <recommendedName>
        <fullName evidence="4">Asp23/Gls24 family envelope stress response protein</fullName>
    </recommendedName>
</protein>
<keyword evidence="3" id="KW-1185">Reference proteome</keyword>
<name>A0A176QFV7_9MICO</name>
<comment type="caution">
    <text evidence="2">The sequence shown here is derived from an EMBL/GenBank/DDBJ whole genome shotgun (WGS) entry which is preliminary data.</text>
</comment>
<accession>A0A176QFV7</accession>
<dbReference type="AlphaFoldDB" id="A0A176QFV7"/>
<evidence type="ECO:0000313" key="2">
    <source>
        <dbReference type="EMBL" id="OAB88570.1"/>
    </source>
</evidence>
<dbReference type="EMBL" id="LQZG01000001">
    <property type="protein sequence ID" value="OAB88570.1"/>
    <property type="molecule type" value="Genomic_DNA"/>
</dbReference>
<reference evidence="2 3" key="1">
    <citation type="submission" date="2016-01" db="EMBL/GenBank/DDBJ databases">
        <title>Janibacter melonis strain CD11_4 genome sequencing and assembly.</title>
        <authorList>
            <person name="Nair G.R."/>
            <person name="Kaur G."/>
            <person name="Chander A.M."/>
            <person name="Mayilraj S."/>
        </authorList>
    </citation>
    <scope>NUCLEOTIDE SEQUENCE [LARGE SCALE GENOMIC DNA]</scope>
    <source>
        <strain evidence="2 3">CD11-4</strain>
    </source>
</reference>
<dbReference type="STRING" id="262209.AWH69_01855"/>
<evidence type="ECO:0008006" key="4">
    <source>
        <dbReference type="Google" id="ProtNLM"/>
    </source>
</evidence>
<evidence type="ECO:0000256" key="1">
    <source>
        <dbReference type="SAM" id="MobiDB-lite"/>
    </source>
</evidence>
<sequence length="176" mass="18796">MEMTLPHPDDGAPDEAAERAAQLGAEDLRRATEQLRSAPPPRRAVEIADTVLRRAMAAPRRARLARSRHDDDLQVSTTAITATMRADVDTALAGAAVQQIDYDIAPDGYLAAVRLDLLVQYGSSLVDLADEARVVMAGSLERLLGAGDVPVVVHHVHVEDVTVGDPHVVDPGDESV</sequence>
<proteinExistence type="predicted"/>
<organism evidence="2 3">
    <name type="scientific">Janibacter melonis</name>
    <dbReference type="NCBI Taxonomy" id="262209"/>
    <lineage>
        <taxon>Bacteria</taxon>
        <taxon>Bacillati</taxon>
        <taxon>Actinomycetota</taxon>
        <taxon>Actinomycetes</taxon>
        <taxon>Micrococcales</taxon>
        <taxon>Intrasporangiaceae</taxon>
        <taxon>Janibacter</taxon>
    </lineage>
</organism>
<gene>
    <name evidence="2" type="ORF">AWH69_01855</name>
</gene>
<feature type="region of interest" description="Disordered" evidence="1">
    <location>
        <begin position="1"/>
        <end position="42"/>
    </location>
</feature>
<dbReference type="Proteomes" id="UP000076976">
    <property type="component" value="Unassembled WGS sequence"/>
</dbReference>